<sequence length="100" mass="11278">MKKGIKSFTLIEMLIVLAIIAVLILLFVPNLVKEKDKVKETGSRAIVKVVESQAELYRIDHTGEVKLSELLSNGLISQQQADNYNDYYAKNKNESRSIPN</sequence>
<keyword evidence="6 10" id="KW-1133">Transmembrane helix</keyword>
<reference evidence="11 12" key="1">
    <citation type="journal article" date="2018" name="Genome Announc.">
        <title>Draft Genome Sequence of Lactococcus sp. Strain NtB2 (JCM 32569), Isolated from the Gut of the Higher Termite Nasutitermes takasagoensis.</title>
        <authorList>
            <person name="Noda S."/>
            <person name="Aihara C."/>
            <person name="Yuki M."/>
            <person name="Ohkuma M."/>
        </authorList>
    </citation>
    <scope>NUCLEOTIDE SEQUENCE [LARGE SCALE GENOMIC DNA]</scope>
    <source>
        <strain evidence="11 12">NtB2</strain>
    </source>
</reference>
<dbReference type="PRINTS" id="PR00813">
    <property type="entry name" value="BCTERIALGSPG"/>
</dbReference>
<comment type="caution">
    <text evidence="11">The sequence shown here is derived from an EMBL/GenBank/DDBJ whole genome shotgun (WGS) entry which is preliminary data.</text>
</comment>
<evidence type="ECO:0000256" key="7">
    <source>
        <dbReference type="ARBA" id="ARBA00023136"/>
    </source>
</evidence>
<keyword evidence="5 10" id="KW-0812">Transmembrane</keyword>
<dbReference type="Gene3D" id="3.30.700.10">
    <property type="entry name" value="Glycoprotein, Type 4 Pilin"/>
    <property type="match status" value="1"/>
</dbReference>
<dbReference type="RefSeq" id="WP_109245472.1">
    <property type="nucleotide sequence ID" value="NZ_BFFO01000003.1"/>
</dbReference>
<dbReference type="NCBIfam" id="TIGR02532">
    <property type="entry name" value="IV_pilin_GFxxxE"/>
    <property type="match status" value="1"/>
</dbReference>
<evidence type="ECO:0000313" key="11">
    <source>
        <dbReference type="EMBL" id="GBG96500.1"/>
    </source>
</evidence>
<evidence type="ECO:0000256" key="9">
    <source>
        <dbReference type="ARBA" id="ARBA00043982"/>
    </source>
</evidence>
<evidence type="ECO:0000256" key="2">
    <source>
        <dbReference type="ARBA" id="ARBA00004241"/>
    </source>
</evidence>
<evidence type="ECO:0000256" key="6">
    <source>
        <dbReference type="ARBA" id="ARBA00022989"/>
    </source>
</evidence>
<evidence type="ECO:0000256" key="3">
    <source>
        <dbReference type="ARBA" id="ARBA00022475"/>
    </source>
</evidence>
<dbReference type="SUPFAM" id="SSF54523">
    <property type="entry name" value="Pili subunits"/>
    <property type="match status" value="1"/>
</dbReference>
<comment type="subcellular location">
    <subcellularLocation>
        <location evidence="1">Cell membrane</location>
        <topology evidence="1">Single-pass membrane protein</topology>
    </subcellularLocation>
    <subcellularLocation>
        <location evidence="2">Cell surface</location>
    </subcellularLocation>
</comment>
<accession>A0A2R5HJ42</accession>
<keyword evidence="4" id="KW-0488">Methylation</keyword>
<evidence type="ECO:0000256" key="1">
    <source>
        <dbReference type="ARBA" id="ARBA00004162"/>
    </source>
</evidence>
<dbReference type="Proteomes" id="UP000245021">
    <property type="component" value="Unassembled WGS sequence"/>
</dbReference>
<evidence type="ECO:0000256" key="8">
    <source>
        <dbReference type="ARBA" id="ARBA00023287"/>
    </source>
</evidence>
<comment type="similarity">
    <text evidence="9">Belongs to the ComGC family.</text>
</comment>
<dbReference type="Pfam" id="PF07963">
    <property type="entry name" value="N_methyl"/>
    <property type="match status" value="1"/>
</dbReference>
<dbReference type="AlphaFoldDB" id="A0A2R5HJ42"/>
<dbReference type="NCBIfam" id="NF040999">
    <property type="entry name" value="pilin_ComGC"/>
    <property type="match status" value="1"/>
</dbReference>
<keyword evidence="8" id="KW-0178">Competence</keyword>
<organism evidence="11 12">
    <name type="scientific">Lactococcus termiticola</name>
    <dbReference type="NCBI Taxonomy" id="2169526"/>
    <lineage>
        <taxon>Bacteria</taxon>
        <taxon>Bacillati</taxon>
        <taxon>Bacillota</taxon>
        <taxon>Bacilli</taxon>
        <taxon>Lactobacillales</taxon>
        <taxon>Streptococcaceae</taxon>
        <taxon>Lactococcus</taxon>
    </lineage>
</organism>
<name>A0A2R5HJ42_9LACT</name>
<dbReference type="InterPro" id="IPR012902">
    <property type="entry name" value="N_methyl_site"/>
</dbReference>
<dbReference type="GO" id="GO:0015627">
    <property type="term" value="C:type II protein secretion system complex"/>
    <property type="evidence" value="ECO:0007669"/>
    <property type="project" value="InterPro"/>
</dbReference>
<dbReference type="InterPro" id="IPR016940">
    <property type="entry name" value="ComGC"/>
</dbReference>
<proteinExistence type="inferred from homology"/>
<keyword evidence="12" id="KW-1185">Reference proteome</keyword>
<dbReference type="GO" id="GO:0015628">
    <property type="term" value="P:protein secretion by the type II secretion system"/>
    <property type="evidence" value="ECO:0007669"/>
    <property type="project" value="InterPro"/>
</dbReference>
<feature type="transmembrane region" description="Helical" evidence="10">
    <location>
        <begin position="7"/>
        <end position="28"/>
    </location>
</feature>
<evidence type="ECO:0000256" key="4">
    <source>
        <dbReference type="ARBA" id="ARBA00022481"/>
    </source>
</evidence>
<protein>
    <submittedName>
        <fullName evidence="11">Competence protein ComGC</fullName>
    </submittedName>
</protein>
<dbReference type="InterPro" id="IPR045584">
    <property type="entry name" value="Pilin-like"/>
</dbReference>
<dbReference type="GO" id="GO:0009986">
    <property type="term" value="C:cell surface"/>
    <property type="evidence" value="ECO:0007669"/>
    <property type="project" value="UniProtKB-SubCell"/>
</dbReference>
<dbReference type="GO" id="GO:0030420">
    <property type="term" value="P:establishment of competence for transformation"/>
    <property type="evidence" value="ECO:0007669"/>
    <property type="project" value="UniProtKB-KW"/>
</dbReference>
<dbReference type="InterPro" id="IPR000983">
    <property type="entry name" value="Bac_GSPG_pilin"/>
</dbReference>
<keyword evidence="3" id="KW-1003">Cell membrane</keyword>
<dbReference type="PIRSF" id="PIRSF029928">
    <property type="entry name" value="Late_competence_ComGC"/>
    <property type="match status" value="1"/>
</dbReference>
<evidence type="ECO:0000256" key="5">
    <source>
        <dbReference type="ARBA" id="ARBA00022692"/>
    </source>
</evidence>
<dbReference type="GO" id="GO:0005886">
    <property type="term" value="C:plasma membrane"/>
    <property type="evidence" value="ECO:0007669"/>
    <property type="project" value="UniProtKB-SubCell"/>
</dbReference>
<dbReference type="OrthoDB" id="2232493at2"/>
<gene>
    <name evidence="11" type="primary">comGC</name>
    <name evidence="11" type="ORF">NtB2_00612</name>
</gene>
<evidence type="ECO:0000313" key="12">
    <source>
        <dbReference type="Proteomes" id="UP000245021"/>
    </source>
</evidence>
<keyword evidence="7 10" id="KW-0472">Membrane</keyword>
<evidence type="ECO:0000256" key="10">
    <source>
        <dbReference type="SAM" id="Phobius"/>
    </source>
</evidence>
<dbReference type="EMBL" id="BFFO01000003">
    <property type="protein sequence ID" value="GBG96500.1"/>
    <property type="molecule type" value="Genomic_DNA"/>
</dbReference>